<dbReference type="CDD" id="cd00096">
    <property type="entry name" value="Ig"/>
    <property type="match status" value="1"/>
</dbReference>
<dbReference type="EMBL" id="CACVKT020007908">
    <property type="protein sequence ID" value="CAC5411783.1"/>
    <property type="molecule type" value="Genomic_DNA"/>
</dbReference>
<evidence type="ECO:0000313" key="2">
    <source>
        <dbReference type="EMBL" id="CAC5411783.1"/>
    </source>
</evidence>
<evidence type="ECO:0008006" key="4">
    <source>
        <dbReference type="Google" id="ProtNLM"/>
    </source>
</evidence>
<dbReference type="SUPFAM" id="SSF48726">
    <property type="entry name" value="Immunoglobulin"/>
    <property type="match status" value="1"/>
</dbReference>
<dbReference type="Proteomes" id="UP000507470">
    <property type="component" value="Unassembled WGS sequence"/>
</dbReference>
<dbReference type="AlphaFoldDB" id="A0A6J8DT65"/>
<gene>
    <name evidence="2" type="ORF">MCOR_44833</name>
</gene>
<sequence length="267" mass="30460">MYIDNSLKAATRSKRGKGIRRRVQGQNKIPQNWQSFLRDDNNRKELFSFLSQHLAQQNFEEKNGVVLSNSSSIVVENVTQDDKGNYTCHMKNEQGYITKNELLIVSPSRCMVDLNESHGFLEMNSALGFGTLIVLLIAAVICNLSKNVYCKKLSRIAVVADENLPASDHIEMTETEYGYHTIHDENFGFVDTDIEITSSIHEAINVSEVQMSESVSDGNDVTIEEDNYLHPYCTMMQNQTEIHEYRALIEHDIKNLRLNTNPNPFHE</sequence>
<name>A0A6J8DT65_MYTCO</name>
<dbReference type="Gene3D" id="2.60.40.10">
    <property type="entry name" value="Immunoglobulins"/>
    <property type="match status" value="1"/>
</dbReference>
<accession>A0A6J8DT65</accession>
<keyword evidence="1" id="KW-0472">Membrane</keyword>
<keyword evidence="1" id="KW-1133">Transmembrane helix</keyword>
<proteinExistence type="predicted"/>
<feature type="transmembrane region" description="Helical" evidence="1">
    <location>
        <begin position="126"/>
        <end position="145"/>
    </location>
</feature>
<evidence type="ECO:0000313" key="3">
    <source>
        <dbReference type="Proteomes" id="UP000507470"/>
    </source>
</evidence>
<organism evidence="2 3">
    <name type="scientific">Mytilus coruscus</name>
    <name type="common">Sea mussel</name>
    <dbReference type="NCBI Taxonomy" id="42192"/>
    <lineage>
        <taxon>Eukaryota</taxon>
        <taxon>Metazoa</taxon>
        <taxon>Spiralia</taxon>
        <taxon>Lophotrochozoa</taxon>
        <taxon>Mollusca</taxon>
        <taxon>Bivalvia</taxon>
        <taxon>Autobranchia</taxon>
        <taxon>Pteriomorphia</taxon>
        <taxon>Mytilida</taxon>
        <taxon>Mytiloidea</taxon>
        <taxon>Mytilidae</taxon>
        <taxon>Mytilinae</taxon>
        <taxon>Mytilus</taxon>
    </lineage>
</organism>
<dbReference type="InterPro" id="IPR036179">
    <property type="entry name" value="Ig-like_dom_sf"/>
</dbReference>
<reference evidence="2 3" key="1">
    <citation type="submission" date="2020-06" db="EMBL/GenBank/DDBJ databases">
        <authorList>
            <person name="Li R."/>
            <person name="Bekaert M."/>
        </authorList>
    </citation>
    <scope>NUCLEOTIDE SEQUENCE [LARGE SCALE GENOMIC DNA]</scope>
    <source>
        <strain evidence="3">wild</strain>
    </source>
</reference>
<dbReference type="OrthoDB" id="6158707at2759"/>
<evidence type="ECO:0000256" key="1">
    <source>
        <dbReference type="SAM" id="Phobius"/>
    </source>
</evidence>
<dbReference type="InterPro" id="IPR013783">
    <property type="entry name" value="Ig-like_fold"/>
</dbReference>
<protein>
    <recommendedName>
        <fullName evidence="4">Ig-like domain-containing protein</fullName>
    </recommendedName>
</protein>
<keyword evidence="1" id="KW-0812">Transmembrane</keyword>
<keyword evidence="3" id="KW-1185">Reference proteome</keyword>